<dbReference type="AlphaFoldDB" id="A0A9P0Z4R0"/>
<dbReference type="GO" id="GO:0009751">
    <property type="term" value="P:response to salicylic acid"/>
    <property type="evidence" value="ECO:0007669"/>
    <property type="project" value="UniProtKB-ARBA"/>
</dbReference>
<evidence type="ECO:0000256" key="27">
    <source>
        <dbReference type="SAM" id="Phobius"/>
    </source>
</evidence>
<evidence type="ECO:0000256" key="20">
    <source>
        <dbReference type="ARBA" id="ARBA00023187"/>
    </source>
</evidence>
<keyword evidence="32" id="KW-1185">Reference proteome</keyword>
<dbReference type="InterPro" id="IPR000719">
    <property type="entry name" value="Prot_kinase_dom"/>
</dbReference>
<evidence type="ECO:0000256" key="3">
    <source>
        <dbReference type="ARBA" id="ARBA00022527"/>
    </source>
</evidence>
<dbReference type="GO" id="GO:0006397">
    <property type="term" value="P:mRNA processing"/>
    <property type="evidence" value="ECO:0007669"/>
    <property type="project" value="UniProtKB-KW"/>
</dbReference>
<evidence type="ECO:0000256" key="8">
    <source>
        <dbReference type="ARBA" id="ARBA00022741"/>
    </source>
</evidence>
<evidence type="ECO:0000256" key="7">
    <source>
        <dbReference type="ARBA" id="ARBA00022729"/>
    </source>
</evidence>
<dbReference type="GO" id="GO:0004674">
    <property type="term" value="F:protein serine/threonine kinase activity"/>
    <property type="evidence" value="ECO:0007669"/>
    <property type="project" value="UniProtKB-KW"/>
</dbReference>
<comment type="caution">
    <text evidence="31">The sequence shown here is derived from an EMBL/GenBank/DDBJ whole genome shotgun (WGS) entry which is preliminary data.</text>
</comment>
<evidence type="ECO:0000256" key="22">
    <source>
        <dbReference type="ARBA" id="ARBA00023268"/>
    </source>
</evidence>
<dbReference type="GO" id="GO:0016787">
    <property type="term" value="F:hydrolase activity"/>
    <property type="evidence" value="ECO:0007669"/>
    <property type="project" value="UniProtKB-KW"/>
</dbReference>
<dbReference type="FunFam" id="3.30.200.20:FF:000077">
    <property type="entry name" value="Putative Serine/threonine-protein kinase/endoribonuclease IRE1"/>
    <property type="match status" value="1"/>
</dbReference>
<dbReference type="EMBL" id="CAMAPE010000019">
    <property type="protein sequence ID" value="CAH9087076.1"/>
    <property type="molecule type" value="Genomic_DNA"/>
</dbReference>
<keyword evidence="7 28" id="KW-0732">Signal</keyword>
<keyword evidence="16 27" id="KW-0472">Membrane</keyword>
<dbReference type="PANTHER" id="PTHR13954:SF27">
    <property type="entry name" value="SERINE_THREONINE-PROTEIN KINASE_ENDORIBONUCLEASE IRE1B"/>
    <property type="match status" value="1"/>
</dbReference>
<evidence type="ECO:0000313" key="31">
    <source>
        <dbReference type="EMBL" id="CAH9087076.1"/>
    </source>
</evidence>
<keyword evidence="17" id="KW-1015">Disulfide bond</keyword>
<dbReference type="InterPro" id="IPR038357">
    <property type="entry name" value="KEN_sf"/>
</dbReference>
<feature type="domain" description="Protein kinase" evidence="29">
    <location>
        <begin position="481"/>
        <end position="774"/>
    </location>
</feature>
<dbReference type="EC" id="2.7.11.1" evidence="2"/>
<evidence type="ECO:0000256" key="4">
    <source>
        <dbReference type="ARBA" id="ARBA00022664"/>
    </source>
</evidence>
<comment type="catalytic activity">
    <reaction evidence="23">
        <text>L-threonyl-[protein] + ATP = O-phospho-L-threonyl-[protein] + ADP + H(+)</text>
        <dbReference type="Rhea" id="RHEA:46608"/>
        <dbReference type="Rhea" id="RHEA-COMP:11060"/>
        <dbReference type="Rhea" id="RHEA-COMP:11605"/>
        <dbReference type="ChEBI" id="CHEBI:15378"/>
        <dbReference type="ChEBI" id="CHEBI:30013"/>
        <dbReference type="ChEBI" id="CHEBI:30616"/>
        <dbReference type="ChEBI" id="CHEBI:61977"/>
        <dbReference type="ChEBI" id="CHEBI:456216"/>
        <dbReference type="EC" id="2.7.11.1"/>
    </reaction>
</comment>
<dbReference type="GO" id="GO:0002376">
    <property type="term" value="P:immune system process"/>
    <property type="evidence" value="ECO:0007669"/>
    <property type="project" value="UniProtKB-KW"/>
</dbReference>
<evidence type="ECO:0000259" key="30">
    <source>
        <dbReference type="PROSITE" id="PS51392"/>
    </source>
</evidence>
<evidence type="ECO:0000256" key="6">
    <source>
        <dbReference type="ARBA" id="ARBA00022692"/>
    </source>
</evidence>
<evidence type="ECO:0000256" key="24">
    <source>
        <dbReference type="ARBA" id="ARBA00048679"/>
    </source>
</evidence>
<dbReference type="GO" id="GO:0004521">
    <property type="term" value="F:RNA endonuclease activity"/>
    <property type="evidence" value="ECO:0007669"/>
    <property type="project" value="InterPro"/>
</dbReference>
<sequence length="911" mass="102919">MKGSRIYRLFILILCLALTFGAPPDYEGPDLEAEFSSSSKNPAPNSPLSLTPKEDTAIVAAPDGMIHLVELSSGKILWSFTSGPSIYSSFQSLTDNHANDRNVSTEGDNFYIDCGEDWKLYLHGDDFDRVEISQSIEEFIKQTPYVLDGGIMLGSKRTTAFHINSKTGRVIHICGSDMLGDEEAVGNPIMVRKDLEDWKASSETDNGVIDSPLYIIRTDYAVKYTSTKTGKVLWNLQVADFEASLHCEQTEKFLGGLSSQGQEFAPGKEGCQTKPFVYRIRDRSSLESFFMTVRSQNALPGGTYLSLPAADHNYPVIPADKIFRLHQNKKGKVFRALPAPCTDGFAIMGLPAGDNSQVAIESSFLTGSYLWSFVIFGTFVLLIVAFIFCMASWVMENWNKLRSEVLDKKVEVMTTKKKKLRKSGISQRFTNTEKIEKMGFNHETSPGHGFPDMENIIHQMQVNLFDRHSGVVDGRTIGKLFVSQKEIAKGSNGTVILEGIYDGRPVAVKRLVKAHHDIALKEIQNLIASDQHPNIVRWYGVEYDQDFVYLSLERCTCSLYDFVSAYSSFFEEHLYATNQYAISRSDCNPEGHWSSNDNYNAADFELWKTNGYPSQKLLKLLSDIVHGLVHLHELGIIHRDLKPQNVLVVKKRIIRAKISDMGISKRLAGDFSSLTKHATGNGSSGWQAPEQLRHERQTRAVDLFSLGCVMFFCITGGKHPYGQSLERDTNIVNDQKDLFLIENMPEATDLISQLLHSNPDFRPTAVEVLNHPFFWKPETRLSFLRDASDRLELEDRDSESEILTAIESIKTVALGGPWDAKMDSAFINDIGRYRRYKFDSVKDLLRVIRNKLNHYRELSMEIQGLLGQVPEGFDAYFSTRFPSLVVEVYKVIQRYCADEQIFRSYFQNSHI</sequence>
<evidence type="ECO:0000259" key="29">
    <source>
        <dbReference type="PROSITE" id="PS50011"/>
    </source>
</evidence>
<evidence type="ECO:0000256" key="21">
    <source>
        <dbReference type="ARBA" id="ARBA00023230"/>
    </source>
</evidence>
<keyword evidence="13" id="KW-0391">Immunity</keyword>
<feature type="domain" description="KEN" evidence="30">
    <location>
        <begin position="777"/>
        <end position="908"/>
    </location>
</feature>
<keyword evidence="4" id="KW-0507">mRNA processing</keyword>
<keyword evidence="19" id="KW-0325">Glycoprotein</keyword>
<name>A0A9P0Z4R0_CUSEU</name>
<evidence type="ECO:0000256" key="23">
    <source>
        <dbReference type="ARBA" id="ARBA00047899"/>
    </source>
</evidence>
<evidence type="ECO:0000313" key="32">
    <source>
        <dbReference type="Proteomes" id="UP001152484"/>
    </source>
</evidence>
<evidence type="ECO:0000256" key="26">
    <source>
        <dbReference type="SAM" id="MobiDB-lite"/>
    </source>
</evidence>
<dbReference type="Pfam" id="PF00069">
    <property type="entry name" value="Pkinase"/>
    <property type="match status" value="1"/>
</dbReference>
<keyword evidence="15" id="KW-0805">Transcription regulation</keyword>
<protein>
    <recommendedName>
        <fullName evidence="2">non-specific serine/threonine protein kinase</fullName>
        <ecNumber evidence="2">2.7.11.1</ecNumber>
    </recommendedName>
</protein>
<evidence type="ECO:0000256" key="2">
    <source>
        <dbReference type="ARBA" id="ARBA00012513"/>
    </source>
</evidence>
<evidence type="ECO:0000256" key="11">
    <source>
        <dbReference type="ARBA" id="ARBA00022824"/>
    </source>
</evidence>
<dbReference type="InterPro" id="IPR011047">
    <property type="entry name" value="Quinoprotein_ADH-like_sf"/>
</dbReference>
<organism evidence="31 32">
    <name type="scientific">Cuscuta europaea</name>
    <name type="common">European dodder</name>
    <dbReference type="NCBI Taxonomy" id="41803"/>
    <lineage>
        <taxon>Eukaryota</taxon>
        <taxon>Viridiplantae</taxon>
        <taxon>Streptophyta</taxon>
        <taxon>Embryophyta</taxon>
        <taxon>Tracheophyta</taxon>
        <taxon>Spermatophyta</taxon>
        <taxon>Magnoliopsida</taxon>
        <taxon>eudicotyledons</taxon>
        <taxon>Gunneridae</taxon>
        <taxon>Pentapetalae</taxon>
        <taxon>asterids</taxon>
        <taxon>lamiids</taxon>
        <taxon>Solanales</taxon>
        <taxon>Convolvulaceae</taxon>
        <taxon>Cuscuteae</taxon>
        <taxon>Cuscuta</taxon>
        <taxon>Cuscuta subgen. Cuscuta</taxon>
    </lineage>
</organism>
<keyword evidence="21" id="KW-0834">Unfolded protein response</keyword>
<comment type="subunit">
    <text evidence="25">Homodimer; disulfide-linked. Dimer formation is driven by hydrophobic interactions within the N-terminal luminal domains and stabilized by disulfide bridges.</text>
</comment>
<dbReference type="Gene3D" id="3.30.200.20">
    <property type="entry name" value="Phosphorylase Kinase, domain 1"/>
    <property type="match status" value="1"/>
</dbReference>
<keyword evidence="10" id="KW-0378">Hydrolase</keyword>
<evidence type="ECO:0000256" key="16">
    <source>
        <dbReference type="ARBA" id="ARBA00023136"/>
    </source>
</evidence>
<keyword evidence="3" id="KW-0723">Serine/threonine-protein kinase</keyword>
<evidence type="ECO:0000256" key="9">
    <source>
        <dbReference type="ARBA" id="ARBA00022777"/>
    </source>
</evidence>
<dbReference type="CDD" id="cd10422">
    <property type="entry name" value="RNase_Ire1"/>
    <property type="match status" value="1"/>
</dbReference>
<dbReference type="InterPro" id="IPR045133">
    <property type="entry name" value="IRE1/2-like"/>
</dbReference>
<comment type="catalytic activity">
    <reaction evidence="24">
        <text>L-seryl-[protein] + ATP = O-phospho-L-seryl-[protein] + ADP + H(+)</text>
        <dbReference type="Rhea" id="RHEA:17989"/>
        <dbReference type="Rhea" id="RHEA-COMP:9863"/>
        <dbReference type="Rhea" id="RHEA-COMP:11604"/>
        <dbReference type="ChEBI" id="CHEBI:15378"/>
        <dbReference type="ChEBI" id="CHEBI:29999"/>
        <dbReference type="ChEBI" id="CHEBI:30616"/>
        <dbReference type="ChEBI" id="CHEBI:83421"/>
        <dbReference type="ChEBI" id="CHEBI:456216"/>
        <dbReference type="EC" id="2.7.11.1"/>
    </reaction>
</comment>
<evidence type="ECO:0000256" key="15">
    <source>
        <dbReference type="ARBA" id="ARBA00023015"/>
    </source>
</evidence>
<keyword evidence="11" id="KW-0256">Endoplasmic reticulum</keyword>
<dbReference type="OrthoDB" id="63989at2759"/>
<evidence type="ECO:0000256" key="17">
    <source>
        <dbReference type="ARBA" id="ARBA00023157"/>
    </source>
</evidence>
<evidence type="ECO:0000256" key="14">
    <source>
        <dbReference type="ARBA" id="ARBA00022989"/>
    </source>
</evidence>
<keyword evidence="22" id="KW-0511">Multifunctional enzyme</keyword>
<keyword evidence="5" id="KW-0808">Transferase</keyword>
<dbReference type="GO" id="GO:0008380">
    <property type="term" value="P:RNA splicing"/>
    <property type="evidence" value="ECO:0007669"/>
    <property type="project" value="UniProtKB-KW"/>
</dbReference>
<dbReference type="InterPro" id="IPR011009">
    <property type="entry name" value="Kinase-like_dom_sf"/>
</dbReference>
<evidence type="ECO:0000256" key="1">
    <source>
        <dbReference type="ARBA" id="ARBA00004115"/>
    </source>
</evidence>
<dbReference type="PROSITE" id="PS51392">
    <property type="entry name" value="KEN"/>
    <property type="match status" value="1"/>
</dbReference>
<keyword evidence="20" id="KW-0508">mRNA splicing</keyword>
<evidence type="ECO:0000256" key="5">
    <source>
        <dbReference type="ARBA" id="ARBA00022679"/>
    </source>
</evidence>
<feature type="region of interest" description="Disordered" evidence="26">
    <location>
        <begin position="31"/>
        <end position="50"/>
    </location>
</feature>
<dbReference type="InterPro" id="IPR015943">
    <property type="entry name" value="WD40/YVTN_repeat-like_dom_sf"/>
</dbReference>
<dbReference type="Gene3D" id="2.130.10.10">
    <property type="entry name" value="YVTN repeat-like/Quinoprotein amine dehydrogenase"/>
    <property type="match status" value="1"/>
</dbReference>
<dbReference type="PANTHER" id="PTHR13954">
    <property type="entry name" value="IRE1-RELATED"/>
    <property type="match status" value="1"/>
</dbReference>
<feature type="compositionally biased region" description="Low complexity" evidence="26">
    <location>
        <begin position="36"/>
        <end position="50"/>
    </location>
</feature>
<dbReference type="PROSITE" id="PS00108">
    <property type="entry name" value="PROTEIN_KINASE_ST"/>
    <property type="match status" value="1"/>
</dbReference>
<dbReference type="GO" id="GO:0036498">
    <property type="term" value="P:IRE1-mediated unfolded protein response"/>
    <property type="evidence" value="ECO:0007669"/>
    <property type="project" value="TreeGrafter"/>
</dbReference>
<keyword evidence="14 27" id="KW-1133">Transmembrane helix</keyword>
<reference evidence="31" key="1">
    <citation type="submission" date="2022-07" db="EMBL/GenBank/DDBJ databases">
        <authorList>
            <person name="Macas J."/>
            <person name="Novak P."/>
            <person name="Neumann P."/>
        </authorList>
    </citation>
    <scope>NUCLEOTIDE SEQUENCE</scope>
</reference>
<dbReference type="GO" id="GO:0042742">
    <property type="term" value="P:defense response to bacterium"/>
    <property type="evidence" value="ECO:0007669"/>
    <property type="project" value="UniProtKB-ARBA"/>
</dbReference>
<dbReference type="Pfam" id="PF06479">
    <property type="entry name" value="Ribonuc_2-5A"/>
    <property type="match status" value="1"/>
</dbReference>
<dbReference type="SUPFAM" id="SSF56112">
    <property type="entry name" value="Protein kinase-like (PK-like)"/>
    <property type="match status" value="1"/>
</dbReference>
<dbReference type="PROSITE" id="PS50011">
    <property type="entry name" value="PROTEIN_KINASE_DOM"/>
    <property type="match status" value="1"/>
</dbReference>
<evidence type="ECO:0000256" key="13">
    <source>
        <dbReference type="ARBA" id="ARBA00022859"/>
    </source>
</evidence>
<gene>
    <name evidence="31" type="ORF">CEURO_LOCUS9902</name>
</gene>
<keyword evidence="9" id="KW-0418">Kinase</keyword>
<evidence type="ECO:0000256" key="19">
    <source>
        <dbReference type="ARBA" id="ARBA00023180"/>
    </source>
</evidence>
<evidence type="ECO:0000256" key="10">
    <source>
        <dbReference type="ARBA" id="ARBA00022801"/>
    </source>
</evidence>
<keyword evidence="6 27" id="KW-0812">Transmembrane</keyword>
<dbReference type="GO" id="GO:1990604">
    <property type="term" value="C:IRE1-TRAF2-ASK1 complex"/>
    <property type="evidence" value="ECO:0007669"/>
    <property type="project" value="TreeGrafter"/>
</dbReference>
<keyword evidence="8" id="KW-0547">Nucleotide-binding</keyword>
<dbReference type="GO" id="GO:0005524">
    <property type="term" value="F:ATP binding"/>
    <property type="evidence" value="ECO:0007669"/>
    <property type="project" value="UniProtKB-KW"/>
</dbReference>
<dbReference type="Gene3D" id="1.20.1440.180">
    <property type="entry name" value="KEN domain"/>
    <property type="match status" value="1"/>
</dbReference>
<dbReference type="InterPro" id="IPR008271">
    <property type="entry name" value="Ser/Thr_kinase_AS"/>
</dbReference>
<accession>A0A9P0Z4R0</accession>
<proteinExistence type="predicted"/>
<feature type="signal peptide" evidence="28">
    <location>
        <begin position="1"/>
        <end position="21"/>
    </location>
</feature>
<evidence type="ECO:0000256" key="28">
    <source>
        <dbReference type="SAM" id="SignalP"/>
    </source>
</evidence>
<feature type="transmembrane region" description="Helical" evidence="27">
    <location>
        <begin position="369"/>
        <end position="394"/>
    </location>
</feature>
<comment type="subcellular location">
    <subcellularLocation>
        <location evidence="1">Endoplasmic reticulum membrane</location>
        <topology evidence="1">Single-pass type I membrane protein</topology>
    </subcellularLocation>
</comment>
<evidence type="ECO:0000256" key="12">
    <source>
        <dbReference type="ARBA" id="ARBA00022840"/>
    </source>
</evidence>
<dbReference type="SUPFAM" id="SSF50998">
    <property type="entry name" value="Quinoprotein alcohol dehydrogenase-like"/>
    <property type="match status" value="1"/>
</dbReference>
<feature type="chain" id="PRO_5040152653" description="non-specific serine/threonine protein kinase" evidence="28">
    <location>
        <begin position="22"/>
        <end position="911"/>
    </location>
</feature>
<dbReference type="FunFam" id="1.20.1440.180:FF:000002">
    <property type="entry name" value="Serine/threonine-protein kinase/endoribonuclease IRE1"/>
    <property type="match status" value="1"/>
</dbReference>
<dbReference type="InterPro" id="IPR010513">
    <property type="entry name" value="KEN_dom"/>
</dbReference>
<dbReference type="GO" id="GO:0051082">
    <property type="term" value="F:unfolded protein binding"/>
    <property type="evidence" value="ECO:0007669"/>
    <property type="project" value="TreeGrafter"/>
</dbReference>
<keyword evidence="12" id="KW-0067">ATP-binding</keyword>
<evidence type="ECO:0000256" key="18">
    <source>
        <dbReference type="ARBA" id="ARBA00023163"/>
    </source>
</evidence>
<dbReference type="Proteomes" id="UP001152484">
    <property type="component" value="Unassembled WGS sequence"/>
</dbReference>
<dbReference type="SMART" id="SM00220">
    <property type="entry name" value="S_TKc"/>
    <property type="match status" value="1"/>
</dbReference>
<dbReference type="SMART" id="SM00580">
    <property type="entry name" value="PUG"/>
    <property type="match status" value="1"/>
</dbReference>
<dbReference type="Gene3D" id="1.10.510.10">
    <property type="entry name" value="Transferase(Phosphotransferase) domain 1"/>
    <property type="match status" value="1"/>
</dbReference>
<keyword evidence="18" id="KW-0804">Transcription</keyword>
<evidence type="ECO:0000256" key="25">
    <source>
        <dbReference type="ARBA" id="ARBA00065357"/>
    </source>
</evidence>
<dbReference type="FunFam" id="1.10.510.10:FF:000463">
    <property type="entry name" value="Serine/threonine-protein kinase/endoribonuclease IRE1a"/>
    <property type="match status" value="1"/>
</dbReference>